<keyword evidence="2" id="KW-1185">Reference proteome</keyword>
<sequence>MTHLLIPLVALTILTGSIPSNTGPYGSHPILRLFSQEKDESAKDTALVEKKEHASEHTSMYLQIWTGSGTIAQQNLFTFNEKATIGSSREKLNWWFRLQRDNKAEFAVWQVAESPFTNTLLDWKKPDGFVASGPVISQFDLGNINFFEIEFEEFVDVQAGETSKKAITYYIRVIALDAMGEPVGSPSNTVIAYYGPLDT</sequence>
<name>A0A317T9S7_9CHLB</name>
<reference evidence="2" key="1">
    <citation type="submission" date="2017-10" db="EMBL/GenBank/DDBJ databases">
        <authorList>
            <person name="Gaisin V.A."/>
            <person name="Rysina M.S."/>
            <person name="Grouzdev D.S."/>
        </authorList>
    </citation>
    <scope>NUCLEOTIDE SEQUENCE [LARGE SCALE GENOMIC DNA]</scope>
    <source>
        <strain evidence="2">V1</strain>
    </source>
</reference>
<organism evidence="1 2">
    <name type="scientific">Prosthecochloris marina</name>
    <dbReference type="NCBI Taxonomy" id="2017681"/>
    <lineage>
        <taxon>Bacteria</taxon>
        <taxon>Pseudomonadati</taxon>
        <taxon>Chlorobiota</taxon>
        <taxon>Chlorobiia</taxon>
        <taxon>Chlorobiales</taxon>
        <taxon>Chlorobiaceae</taxon>
        <taxon>Prosthecochloris</taxon>
    </lineage>
</organism>
<gene>
    <name evidence="1" type="ORF">CR164_01210</name>
</gene>
<dbReference type="RefSeq" id="WP_110022090.1">
    <property type="nucleotide sequence ID" value="NZ_PDNZ01000001.1"/>
</dbReference>
<protein>
    <submittedName>
        <fullName evidence="1">Uncharacterized protein</fullName>
    </submittedName>
</protein>
<dbReference type="AlphaFoldDB" id="A0A317T9S7"/>
<dbReference type="OrthoDB" id="598379at2"/>
<dbReference type="EMBL" id="PDNZ01000001">
    <property type="protein sequence ID" value="PWW83208.1"/>
    <property type="molecule type" value="Genomic_DNA"/>
</dbReference>
<proteinExistence type="predicted"/>
<accession>A0A317T9S7</accession>
<comment type="caution">
    <text evidence="1">The sequence shown here is derived from an EMBL/GenBank/DDBJ whole genome shotgun (WGS) entry which is preliminary data.</text>
</comment>
<evidence type="ECO:0000313" key="2">
    <source>
        <dbReference type="Proteomes" id="UP000246278"/>
    </source>
</evidence>
<dbReference type="Proteomes" id="UP000246278">
    <property type="component" value="Unassembled WGS sequence"/>
</dbReference>
<evidence type="ECO:0000313" key="1">
    <source>
        <dbReference type="EMBL" id="PWW83208.1"/>
    </source>
</evidence>